<dbReference type="AlphaFoldDB" id="K6WK16"/>
<organism evidence="17 18">
    <name type="scientific">Kineosphaera limosa NBRC 100340</name>
    <dbReference type="NCBI Taxonomy" id="1184609"/>
    <lineage>
        <taxon>Bacteria</taxon>
        <taxon>Bacillati</taxon>
        <taxon>Actinomycetota</taxon>
        <taxon>Actinomycetes</taxon>
        <taxon>Micrococcales</taxon>
        <taxon>Dermatophilaceae</taxon>
        <taxon>Kineosphaera</taxon>
    </lineage>
</organism>
<keyword evidence="8" id="KW-0479">Metal-binding</keyword>
<evidence type="ECO:0000256" key="2">
    <source>
        <dbReference type="ARBA" id="ARBA00001947"/>
    </source>
</evidence>
<evidence type="ECO:0000256" key="5">
    <source>
        <dbReference type="ARBA" id="ARBA00015611"/>
    </source>
</evidence>
<dbReference type="GO" id="GO:0070006">
    <property type="term" value="F:metalloaminopeptidase activity"/>
    <property type="evidence" value="ECO:0007669"/>
    <property type="project" value="TreeGrafter"/>
</dbReference>
<dbReference type="GO" id="GO:0005615">
    <property type="term" value="C:extracellular space"/>
    <property type="evidence" value="ECO:0007669"/>
    <property type="project" value="TreeGrafter"/>
</dbReference>
<dbReference type="EMBL" id="BAHD01000003">
    <property type="protein sequence ID" value="GAB94141.1"/>
    <property type="molecule type" value="Genomic_DNA"/>
</dbReference>
<dbReference type="Proteomes" id="UP000008366">
    <property type="component" value="Unassembled WGS sequence"/>
</dbReference>
<dbReference type="Gene3D" id="2.60.40.1730">
    <property type="entry name" value="tricorn interacting facor f3 domain"/>
    <property type="match status" value="1"/>
</dbReference>
<evidence type="ECO:0000256" key="3">
    <source>
        <dbReference type="ARBA" id="ARBA00010136"/>
    </source>
</evidence>
<keyword evidence="7" id="KW-0645">Protease</keyword>
<evidence type="ECO:0000256" key="11">
    <source>
        <dbReference type="ARBA" id="ARBA00023049"/>
    </source>
</evidence>
<evidence type="ECO:0000256" key="12">
    <source>
        <dbReference type="ARBA" id="ARBA00029811"/>
    </source>
</evidence>
<dbReference type="GO" id="GO:0008270">
    <property type="term" value="F:zinc ion binding"/>
    <property type="evidence" value="ECO:0007669"/>
    <property type="project" value="InterPro"/>
</dbReference>
<dbReference type="Pfam" id="PF17900">
    <property type="entry name" value="Peptidase_M1_N"/>
    <property type="match status" value="1"/>
</dbReference>
<evidence type="ECO:0000313" key="17">
    <source>
        <dbReference type="EMBL" id="GAB94141.1"/>
    </source>
</evidence>
<dbReference type="Pfam" id="PF11838">
    <property type="entry name" value="ERAP1_C"/>
    <property type="match status" value="1"/>
</dbReference>
<feature type="domain" description="ERAP1-like C-terminal" evidence="15">
    <location>
        <begin position="523"/>
        <end position="844"/>
    </location>
</feature>
<comment type="catalytic activity">
    <reaction evidence="1">
        <text>Release of an N-terminal amino acid, Xaa-|-Yaa- from a peptide, amide or arylamide. Xaa is preferably Ala, but may be most amino acids including Pro (slow action). When a terminal hydrophobic residue is followed by a prolyl residue, the two may be released as an intact Xaa-Pro dipeptide.</text>
        <dbReference type="EC" id="3.4.11.2"/>
    </reaction>
</comment>
<dbReference type="InterPro" id="IPR001930">
    <property type="entry name" value="Peptidase_M1"/>
</dbReference>
<keyword evidence="10" id="KW-0862">Zinc</keyword>
<evidence type="ECO:0000259" key="14">
    <source>
        <dbReference type="Pfam" id="PF01433"/>
    </source>
</evidence>
<dbReference type="InterPro" id="IPR012778">
    <property type="entry name" value="Pept_M1_aminopeptidase"/>
</dbReference>
<dbReference type="GO" id="GO:0005737">
    <property type="term" value="C:cytoplasm"/>
    <property type="evidence" value="ECO:0007669"/>
    <property type="project" value="TreeGrafter"/>
</dbReference>
<dbReference type="SUPFAM" id="SSF55486">
    <property type="entry name" value="Metalloproteases ('zincins'), catalytic domain"/>
    <property type="match status" value="1"/>
</dbReference>
<dbReference type="PRINTS" id="PR00756">
    <property type="entry name" value="ALADIPTASE"/>
</dbReference>
<name>K6WK16_9MICO</name>
<evidence type="ECO:0000256" key="6">
    <source>
        <dbReference type="ARBA" id="ARBA00022438"/>
    </source>
</evidence>
<evidence type="ECO:0000256" key="7">
    <source>
        <dbReference type="ARBA" id="ARBA00022670"/>
    </source>
</evidence>
<dbReference type="InterPro" id="IPR014782">
    <property type="entry name" value="Peptidase_M1_dom"/>
</dbReference>
<comment type="cofactor">
    <cofactor evidence="2">
        <name>Zn(2+)</name>
        <dbReference type="ChEBI" id="CHEBI:29105"/>
    </cofactor>
</comment>
<dbReference type="Pfam" id="PF01433">
    <property type="entry name" value="Peptidase_M1"/>
    <property type="match status" value="1"/>
</dbReference>
<dbReference type="CDD" id="cd09602">
    <property type="entry name" value="M1_APN"/>
    <property type="match status" value="1"/>
</dbReference>
<dbReference type="InterPro" id="IPR045357">
    <property type="entry name" value="Aminopeptidase_N-like_N"/>
</dbReference>
<dbReference type="PANTHER" id="PTHR11533:SF174">
    <property type="entry name" value="PUROMYCIN-SENSITIVE AMINOPEPTIDASE-RELATED"/>
    <property type="match status" value="1"/>
</dbReference>
<evidence type="ECO:0000256" key="1">
    <source>
        <dbReference type="ARBA" id="ARBA00000098"/>
    </source>
</evidence>
<dbReference type="OrthoDB" id="100605at2"/>
<dbReference type="GO" id="GO:0016285">
    <property type="term" value="F:alanyl aminopeptidase activity"/>
    <property type="evidence" value="ECO:0007669"/>
    <property type="project" value="UniProtKB-EC"/>
</dbReference>
<keyword evidence="6 17" id="KW-0031">Aminopeptidase</keyword>
<comment type="similarity">
    <text evidence="3">Belongs to the peptidase M1 family.</text>
</comment>
<dbReference type="InterPro" id="IPR042097">
    <property type="entry name" value="Aminopeptidase_N-like_N_sf"/>
</dbReference>
<dbReference type="PANTHER" id="PTHR11533">
    <property type="entry name" value="PROTEASE M1 ZINC METALLOPROTEASE"/>
    <property type="match status" value="1"/>
</dbReference>
<keyword evidence="11" id="KW-0482">Metalloprotease</keyword>
<dbReference type="Gene3D" id="1.10.390.10">
    <property type="entry name" value="Neutral Protease Domain 2"/>
    <property type="match status" value="1"/>
</dbReference>
<reference evidence="17 18" key="1">
    <citation type="submission" date="2012-08" db="EMBL/GenBank/DDBJ databases">
        <title>Whole genome shotgun sequence of Kineosphaera limosa NBRC 100340.</title>
        <authorList>
            <person name="Yoshida I."/>
            <person name="Isaki S."/>
            <person name="Hosoyama A."/>
            <person name="Tsuchikane K."/>
            <person name="Katsumata H."/>
            <person name="Ando Y."/>
            <person name="Ohji S."/>
            <person name="Hamada M."/>
            <person name="Tamura T."/>
            <person name="Yamazoe A."/>
            <person name="Yamazaki S."/>
            <person name="Fujita N."/>
        </authorList>
    </citation>
    <scope>NUCLEOTIDE SEQUENCE [LARGE SCALE GENOMIC DNA]</scope>
    <source>
        <strain evidence="17 18">NBRC 100340</strain>
    </source>
</reference>
<accession>K6WK16</accession>
<evidence type="ECO:0000256" key="9">
    <source>
        <dbReference type="ARBA" id="ARBA00022801"/>
    </source>
</evidence>
<evidence type="ECO:0000259" key="15">
    <source>
        <dbReference type="Pfam" id="PF11838"/>
    </source>
</evidence>
<sequence>MGSLTVEEARERARLLDVTGYQVELDLDRGAQVFGSVTRIAFDCREPGAATFLDVRAVELGSVMLNGRELDPTTCVDGRLPLLDLAASNVVQVEATMAYRHDGEGLHRATDPADGNDYVYAMTFLDAAPTVFACFDQPDLKAPYEVQVRVPQDWSVLGNGAAKQVGPGEWALERTQPLATYFVTVCAGPWVSVRAEHRGIDLGWHARASVAAELREQVDELLEVTRDGLDYFERLFGIDYPFGPSYDQVLVPEFNAGAMENPGCVTYSEHALHRGAATLAQRRGRANTILHEMAHMWFGDLVTMRWWDDLWLNESFAEYMAHRAQEAIGRFEGAWAEFGISRKAWGYAAERRPSTHPVAANPAPDAASALQNFDGISYAKGACVLRQLIAYVDDGPFIAGVRDHLHDHAHGNADLADFLDAVGAASGLDLRSWAQAWLRSAGRDELAVEIETRQDEKTGEMIREARLWRTPPMGEWGELAADRPHALDIAGFTDGQQVWRIDVRALGDETLLPGLTGRPAPALVLPNAADLTWADVRLDAASAVHLPRQLPPLHDPLARVVTWVALADAVVQGATPPDLYLETLVAALPTERDSGVVAMLGRVAGSLATSYFADEQGARTRIARAGHLLLERLGDAQAADATEGVEAAERASLRLAALRIVASATDDVALLRTWLAGEGAADGLGADRDFGWLCLTALARLGAAGETQIEERLAADSSLDGHLAALAARAAIPTAAAKAQAWDVLVGRPEGGGASNSERLHTGLSFWRCPDLDLVRPYVPRYAQELPELAGVLGEYALGRVAEAAFPHAVTEAHTAEVIEAALQRPDLAAAVRRSFADGLADLRYALVSRSRY</sequence>
<protein>
    <recommendedName>
        <fullName evidence="5">Aminopeptidase N</fullName>
        <ecNumber evidence="4">3.4.11.2</ecNumber>
    </recommendedName>
    <alternativeName>
        <fullName evidence="12">Alanine aminopeptidase</fullName>
    </alternativeName>
    <alternativeName>
        <fullName evidence="13">Lysyl aminopeptidase</fullName>
    </alternativeName>
</protein>
<evidence type="ECO:0000256" key="4">
    <source>
        <dbReference type="ARBA" id="ARBA00012564"/>
    </source>
</evidence>
<dbReference type="STRING" id="1184609.KILIM_003_00630"/>
<evidence type="ECO:0000256" key="8">
    <source>
        <dbReference type="ARBA" id="ARBA00022723"/>
    </source>
</evidence>
<evidence type="ECO:0000256" key="13">
    <source>
        <dbReference type="ARBA" id="ARBA00031533"/>
    </source>
</evidence>
<dbReference type="EC" id="3.4.11.2" evidence="4"/>
<dbReference type="MEROPS" id="M01.012"/>
<feature type="domain" description="Aminopeptidase N-like N-terminal" evidence="16">
    <location>
        <begin position="93"/>
        <end position="181"/>
    </location>
</feature>
<keyword evidence="18" id="KW-1185">Reference proteome</keyword>
<dbReference type="GO" id="GO:0043171">
    <property type="term" value="P:peptide catabolic process"/>
    <property type="evidence" value="ECO:0007669"/>
    <property type="project" value="TreeGrafter"/>
</dbReference>
<dbReference type="RefSeq" id="WP_006590674.1">
    <property type="nucleotide sequence ID" value="NZ_BAHD01000003.1"/>
</dbReference>
<dbReference type="GO" id="GO:0016020">
    <property type="term" value="C:membrane"/>
    <property type="evidence" value="ECO:0007669"/>
    <property type="project" value="TreeGrafter"/>
</dbReference>
<evidence type="ECO:0000256" key="10">
    <source>
        <dbReference type="ARBA" id="ARBA00022833"/>
    </source>
</evidence>
<dbReference type="GO" id="GO:0042277">
    <property type="term" value="F:peptide binding"/>
    <property type="evidence" value="ECO:0007669"/>
    <property type="project" value="TreeGrafter"/>
</dbReference>
<dbReference type="GO" id="GO:0006508">
    <property type="term" value="P:proteolysis"/>
    <property type="evidence" value="ECO:0007669"/>
    <property type="project" value="UniProtKB-KW"/>
</dbReference>
<dbReference type="InterPro" id="IPR050344">
    <property type="entry name" value="Peptidase_M1_aminopeptidases"/>
</dbReference>
<dbReference type="SUPFAM" id="SSF63737">
    <property type="entry name" value="Leukotriene A4 hydrolase N-terminal domain"/>
    <property type="match status" value="1"/>
</dbReference>
<evidence type="ECO:0000259" key="16">
    <source>
        <dbReference type="Pfam" id="PF17900"/>
    </source>
</evidence>
<dbReference type="InterPro" id="IPR027268">
    <property type="entry name" value="Peptidase_M4/M1_CTD_sf"/>
</dbReference>
<dbReference type="NCBIfam" id="TIGR02412">
    <property type="entry name" value="pepN_strep_liv"/>
    <property type="match status" value="1"/>
</dbReference>
<comment type="caution">
    <text evidence="17">The sequence shown here is derived from an EMBL/GenBank/DDBJ whole genome shotgun (WGS) entry which is preliminary data.</text>
</comment>
<keyword evidence="9" id="KW-0378">Hydrolase</keyword>
<proteinExistence type="inferred from homology"/>
<gene>
    <name evidence="17" type="primary">pepN</name>
    <name evidence="17" type="ORF">KILIM_003_00630</name>
</gene>
<dbReference type="eggNOG" id="COG0308">
    <property type="taxonomic scope" value="Bacteria"/>
</dbReference>
<feature type="domain" description="Peptidase M1 membrane alanine aminopeptidase" evidence="14">
    <location>
        <begin position="222"/>
        <end position="437"/>
    </location>
</feature>
<evidence type="ECO:0000313" key="18">
    <source>
        <dbReference type="Proteomes" id="UP000008366"/>
    </source>
</evidence>
<dbReference type="InterPro" id="IPR024571">
    <property type="entry name" value="ERAP1-like_C_dom"/>
</dbReference>